<feature type="compositionally biased region" description="Low complexity" evidence="1">
    <location>
        <begin position="1"/>
        <end position="19"/>
    </location>
</feature>
<feature type="compositionally biased region" description="Basic and acidic residues" evidence="1">
    <location>
        <begin position="144"/>
        <end position="177"/>
    </location>
</feature>
<feature type="compositionally biased region" description="Basic and acidic residues" evidence="1">
    <location>
        <begin position="98"/>
        <end position="109"/>
    </location>
</feature>
<feature type="region of interest" description="Disordered" evidence="1">
    <location>
        <begin position="98"/>
        <end position="177"/>
    </location>
</feature>
<dbReference type="EMBL" id="CABM01000031">
    <property type="protein sequence ID" value="CBH96723.1"/>
    <property type="molecule type" value="Genomic_DNA"/>
</dbReference>
<reference evidence="2" key="1">
    <citation type="submission" date="2009-10" db="EMBL/GenBank/DDBJ databases">
        <title>Diversity of trophic interactions inside an arsenic-rich microbial ecosystem.</title>
        <authorList>
            <person name="Bertin P.N."/>
            <person name="Heinrich-Salmeron A."/>
            <person name="Pelletier E."/>
            <person name="Goulhen-Chollet F."/>
            <person name="Arsene-Ploetze F."/>
            <person name="Gallien S."/>
            <person name="Calteau A."/>
            <person name="Vallenet D."/>
            <person name="Casiot C."/>
            <person name="Chane-Woon-Ming B."/>
            <person name="Giloteaux L."/>
            <person name="Barakat M."/>
            <person name="Bonnefoy V."/>
            <person name="Bruneel O."/>
            <person name="Chandler M."/>
            <person name="Cleiss J."/>
            <person name="Duran R."/>
            <person name="Elbaz-Poulichet F."/>
            <person name="Fonknechten N."/>
            <person name="Lauga B."/>
            <person name="Mornico D."/>
            <person name="Ortet P."/>
            <person name="Schaeffer C."/>
            <person name="Siguier P."/>
            <person name="Alexander Thil Smith A."/>
            <person name="Van Dorsselaer A."/>
            <person name="Weissenbach J."/>
            <person name="Medigue C."/>
            <person name="Le Paslier D."/>
        </authorList>
    </citation>
    <scope>NUCLEOTIDE SEQUENCE</scope>
</reference>
<evidence type="ECO:0000256" key="1">
    <source>
        <dbReference type="SAM" id="MobiDB-lite"/>
    </source>
</evidence>
<gene>
    <name evidence="2" type="ORF">CARN2_2439</name>
</gene>
<proteinExistence type="predicted"/>
<protein>
    <submittedName>
        <fullName evidence="2">Uncharacterized protein</fullName>
    </submittedName>
</protein>
<accession>E6PP71</accession>
<evidence type="ECO:0000313" key="2">
    <source>
        <dbReference type="EMBL" id="CBH96723.1"/>
    </source>
</evidence>
<name>E6PP71_9ZZZZ</name>
<feature type="region of interest" description="Disordered" evidence="1">
    <location>
        <begin position="1"/>
        <end position="21"/>
    </location>
</feature>
<dbReference type="AlphaFoldDB" id="E6PP71"/>
<organism evidence="2">
    <name type="scientific">mine drainage metagenome</name>
    <dbReference type="NCBI Taxonomy" id="410659"/>
    <lineage>
        <taxon>unclassified sequences</taxon>
        <taxon>metagenomes</taxon>
        <taxon>ecological metagenomes</taxon>
    </lineage>
</organism>
<comment type="caution">
    <text evidence="2">The sequence shown here is derived from an EMBL/GenBank/DDBJ whole genome shotgun (WGS) entry which is preliminary data.</text>
</comment>
<feature type="compositionally biased region" description="Low complexity" evidence="1">
    <location>
        <begin position="115"/>
        <end position="128"/>
    </location>
</feature>
<sequence>MADPEMADAPPFDAAAADAQRQTASERLLARLQARQAAQRAVNPREYAQRYVREQESLITELLGSGASFDEVLAELSLTFAAIPKADLRHALGQLRERQRQRLRSREAPKPAPQSITSAAAKTSVSVAPHVSTLPDLPAWADGSDQRADESDADYRLRKQFEGPPEARRPFIGEDKL</sequence>